<name>A0A101XSR9_9BACL</name>
<dbReference type="EMBL" id="LPVJ01000009">
    <property type="protein sequence ID" value="KUO96824.1"/>
    <property type="molecule type" value="Genomic_DNA"/>
</dbReference>
<dbReference type="Proteomes" id="UP000053557">
    <property type="component" value="Unassembled WGS sequence"/>
</dbReference>
<dbReference type="PROSITE" id="PS51257">
    <property type="entry name" value="PROKAR_LIPOPROTEIN"/>
    <property type="match status" value="1"/>
</dbReference>
<dbReference type="AlphaFoldDB" id="A0A101XSR9"/>
<organism evidence="1 2">
    <name type="scientific">Ferroacidibacillus organovorans</name>
    <dbReference type="NCBI Taxonomy" id="1765683"/>
    <lineage>
        <taxon>Bacteria</taxon>
        <taxon>Bacillati</taxon>
        <taxon>Bacillota</taxon>
        <taxon>Bacilli</taxon>
        <taxon>Bacillales</taxon>
        <taxon>Alicyclobacillaceae</taxon>
        <taxon>Ferroacidibacillus</taxon>
    </lineage>
</organism>
<dbReference type="RefSeq" id="WP_067712752.1">
    <property type="nucleotide sequence ID" value="NZ_LPVJ01000009.1"/>
</dbReference>
<dbReference type="OrthoDB" id="2987636at2"/>
<reference evidence="1 2" key="1">
    <citation type="submission" date="2015-12" db="EMBL/GenBank/DDBJ databases">
        <title>Draft genome sequence of Acidibacillus ferrooxidans ITV001, isolated from a chalcopyrite acid mine drainage site in Brazil.</title>
        <authorList>
            <person name="Dall'Agnol H."/>
            <person name="Nancucheo I."/>
            <person name="Johnson B."/>
            <person name="Oliveira R."/>
            <person name="Leite L."/>
            <person name="Pylro V."/>
            <person name="Nunes G.L."/>
            <person name="Tzotzos G."/>
            <person name="Fernandes G.R."/>
            <person name="Dutra J."/>
            <person name="Orellana S.C."/>
            <person name="Oliveira G."/>
        </authorList>
    </citation>
    <scope>NUCLEOTIDE SEQUENCE [LARGE SCALE GENOMIC DNA]</scope>
    <source>
        <strain evidence="2">ITV01</strain>
    </source>
</reference>
<evidence type="ECO:0000313" key="1">
    <source>
        <dbReference type="EMBL" id="KUO96824.1"/>
    </source>
</evidence>
<gene>
    <name evidence="1" type="ORF">ATW55_08420</name>
</gene>
<evidence type="ECO:0000313" key="2">
    <source>
        <dbReference type="Proteomes" id="UP000053557"/>
    </source>
</evidence>
<comment type="caution">
    <text evidence="1">The sequence shown here is derived from an EMBL/GenBank/DDBJ whole genome shotgun (WGS) entry which is preliminary data.</text>
</comment>
<proteinExistence type="predicted"/>
<accession>A0A101XSR9</accession>
<protein>
    <submittedName>
        <fullName evidence="1">Uncharacterized protein</fullName>
    </submittedName>
</protein>
<sequence>MRRGALQRALGIVMALSAISGCETPNAATKLEPASKQAAVTQVSVDAPPTEMTGVPGSLQSLQMWPFKGAIARNDSRNHSIEMFTSHGFILAGAHYSWPTTDRNPKHYIVVPTEINSKPYLVWCHLSHVVEVGTPENGRFGYSPNQQKPIGPSQMWMTPWRARGGSLNDGAILLTNDLPPAFSATGKSVFPSNPKNQTMQSLAGSAWTGWFQWGNVAHPFRVPAPKPPVALTVAYPKSLAPAYQGVILTIKTSVLGANQGDTSNLYYVNLKDHKIIGLASLTVGGGMFSAMRVVSGMVLTYSATDLTSTGHFLAATYVYNEATGKRIALKSTDGLAQQNGFDHWRIRGSKIYDAKHQLMANLNLPVTIVGEPSAATFGTK</sequence>
<keyword evidence="2" id="KW-1185">Reference proteome</keyword>